<evidence type="ECO:0000256" key="5">
    <source>
        <dbReference type="ARBA" id="ARBA00022692"/>
    </source>
</evidence>
<name>A0ABS3AR93_9BACT</name>
<feature type="transmembrane region" description="Helical" evidence="12">
    <location>
        <begin position="12"/>
        <end position="40"/>
    </location>
</feature>
<keyword evidence="15" id="KW-1185">Reference proteome</keyword>
<keyword evidence="5 12" id="KW-0812">Transmembrane</keyword>
<dbReference type="GO" id="GO:0008233">
    <property type="term" value="F:peptidase activity"/>
    <property type="evidence" value="ECO:0007669"/>
    <property type="project" value="UniProtKB-KW"/>
</dbReference>
<evidence type="ECO:0000256" key="9">
    <source>
        <dbReference type="ARBA" id="ARBA00022989"/>
    </source>
</evidence>
<comment type="caution">
    <text evidence="14">The sequence shown here is derived from an EMBL/GenBank/DDBJ whole genome shotgun (WGS) entry which is preliminary data.</text>
</comment>
<evidence type="ECO:0000256" key="4">
    <source>
        <dbReference type="ARBA" id="ARBA00022670"/>
    </source>
</evidence>
<evidence type="ECO:0000256" key="12">
    <source>
        <dbReference type="SAM" id="Phobius"/>
    </source>
</evidence>
<organism evidence="14 15">
    <name type="scientific">Simkania negevensis</name>
    <dbReference type="NCBI Taxonomy" id="83561"/>
    <lineage>
        <taxon>Bacteria</taxon>
        <taxon>Pseudomonadati</taxon>
        <taxon>Chlamydiota</taxon>
        <taxon>Chlamydiia</taxon>
        <taxon>Parachlamydiales</taxon>
        <taxon>Simkaniaceae</taxon>
        <taxon>Simkania</taxon>
    </lineage>
</organism>
<evidence type="ECO:0000256" key="10">
    <source>
        <dbReference type="ARBA" id="ARBA00023049"/>
    </source>
</evidence>
<reference evidence="14 15" key="1">
    <citation type="submission" date="2021-02" db="EMBL/GenBank/DDBJ databases">
        <title>Activity-based single-cell genomes from oceanic crustal fluid captures similar information to metagenomic and metatranscriptomic surveys with orders of magnitude less sampling.</title>
        <authorList>
            <person name="D'Angelo T.S."/>
            <person name="Orcutt B.N."/>
        </authorList>
    </citation>
    <scope>NUCLEOTIDE SEQUENCE [LARGE SCALE GENOMIC DNA]</scope>
    <source>
        <strain evidence="14">AH-315-G07</strain>
    </source>
</reference>
<evidence type="ECO:0000256" key="1">
    <source>
        <dbReference type="ARBA" id="ARBA00001947"/>
    </source>
</evidence>
<feature type="domain" description="Peptidase M50" evidence="13">
    <location>
        <begin position="114"/>
        <end position="168"/>
    </location>
</feature>
<protein>
    <submittedName>
        <fullName evidence="14">Site-2 protease family protein</fullName>
    </submittedName>
</protein>
<feature type="transmembrane region" description="Helical" evidence="12">
    <location>
        <begin position="80"/>
        <end position="100"/>
    </location>
</feature>
<dbReference type="GO" id="GO:0006508">
    <property type="term" value="P:proteolysis"/>
    <property type="evidence" value="ECO:0007669"/>
    <property type="project" value="UniProtKB-KW"/>
</dbReference>
<evidence type="ECO:0000256" key="2">
    <source>
        <dbReference type="ARBA" id="ARBA00004141"/>
    </source>
</evidence>
<comment type="similarity">
    <text evidence="3">Belongs to the peptidase M50B family.</text>
</comment>
<keyword evidence="7" id="KW-0378">Hydrolase</keyword>
<keyword evidence="10" id="KW-0482">Metalloprotease</keyword>
<evidence type="ECO:0000256" key="6">
    <source>
        <dbReference type="ARBA" id="ARBA00022723"/>
    </source>
</evidence>
<feature type="domain" description="Peptidase M50" evidence="13">
    <location>
        <begin position="31"/>
        <end position="100"/>
    </location>
</feature>
<evidence type="ECO:0000256" key="7">
    <source>
        <dbReference type="ARBA" id="ARBA00022801"/>
    </source>
</evidence>
<accession>A0ABS3AR93</accession>
<evidence type="ECO:0000256" key="11">
    <source>
        <dbReference type="ARBA" id="ARBA00023136"/>
    </source>
</evidence>
<dbReference type="Proteomes" id="UP000722121">
    <property type="component" value="Unassembled WGS sequence"/>
</dbReference>
<dbReference type="InterPro" id="IPR008915">
    <property type="entry name" value="Peptidase_M50"/>
</dbReference>
<dbReference type="EMBL" id="JAFITR010000031">
    <property type="protein sequence ID" value="MBN4066845.1"/>
    <property type="molecule type" value="Genomic_DNA"/>
</dbReference>
<keyword evidence="9 12" id="KW-1133">Transmembrane helix</keyword>
<comment type="subcellular location">
    <subcellularLocation>
        <location evidence="2">Membrane</location>
        <topology evidence="2">Multi-pass membrane protein</topology>
    </subcellularLocation>
</comment>
<evidence type="ECO:0000256" key="3">
    <source>
        <dbReference type="ARBA" id="ARBA00007931"/>
    </source>
</evidence>
<keyword evidence="6" id="KW-0479">Metal-binding</keyword>
<evidence type="ECO:0000313" key="14">
    <source>
        <dbReference type="EMBL" id="MBN4066845.1"/>
    </source>
</evidence>
<comment type="cofactor">
    <cofactor evidence="1">
        <name>Zn(2+)</name>
        <dbReference type="ChEBI" id="CHEBI:29105"/>
    </cofactor>
</comment>
<dbReference type="PANTHER" id="PTHR39188:SF3">
    <property type="entry name" value="STAGE IV SPORULATION PROTEIN FB"/>
    <property type="match status" value="1"/>
</dbReference>
<evidence type="ECO:0000313" key="15">
    <source>
        <dbReference type="Proteomes" id="UP000722121"/>
    </source>
</evidence>
<keyword evidence="11 12" id="KW-0472">Membrane</keyword>
<evidence type="ECO:0000256" key="8">
    <source>
        <dbReference type="ARBA" id="ARBA00022833"/>
    </source>
</evidence>
<proteinExistence type="inferred from homology"/>
<keyword evidence="4 14" id="KW-0645">Protease</keyword>
<dbReference type="Pfam" id="PF02163">
    <property type="entry name" value="Peptidase_M50"/>
    <property type="match status" value="2"/>
</dbReference>
<dbReference type="PANTHER" id="PTHR39188">
    <property type="entry name" value="MEMBRANE-ASSOCIATED ZINC METALLOPROTEASE M50B"/>
    <property type="match status" value="1"/>
</dbReference>
<evidence type="ECO:0000259" key="13">
    <source>
        <dbReference type="Pfam" id="PF02163"/>
    </source>
</evidence>
<gene>
    <name evidence="14" type="ORF">JYU14_02050</name>
</gene>
<feature type="transmembrane region" description="Helical" evidence="12">
    <location>
        <begin position="112"/>
        <end position="136"/>
    </location>
</feature>
<feature type="transmembrane region" description="Helical" evidence="12">
    <location>
        <begin position="157"/>
        <end position="188"/>
    </location>
</feature>
<keyword evidence="8" id="KW-0862">Zinc</keyword>
<sequence length="374" mass="41965">MPLSIHPLFWLFAALIGWLNSSSFIGTLIWIVIIFVSILVHELGHAITAKGFRQNVHITITFFGGVTTRSGPKVKPWQEFIIILNGPIAGFLLSAVAAAARSSLSPEVKILYPALTITIIVNIFWSIVNLLPVLPLDGGHLMRVIMEAIFKHRGTKIAAMISFCVAIVLSFIAVTTGYIIAAMLFSFFCFESFRMWQTVRHMSHQDRNETHQETLSKAKKLVEEGRLEEAATLFLHIRAETKKGLIFSTATEQLAQIYLTHNRKKEAYEILAPIEQTLSIDSLIILQQLACEQQNFPLAAKVGNHLYSLYPTAEVAFYNAISLAALIEEKPAVGWLECAQREGMDITKQTTQDPRFQPIQHGNLFKKFQESLDN</sequence>